<organism evidence="1 2">
    <name type="scientific">Klebsiella pneumoniae</name>
    <dbReference type="NCBI Taxonomy" id="573"/>
    <lineage>
        <taxon>Bacteria</taxon>
        <taxon>Pseudomonadati</taxon>
        <taxon>Pseudomonadota</taxon>
        <taxon>Gammaproteobacteria</taxon>
        <taxon>Enterobacterales</taxon>
        <taxon>Enterobacteriaceae</taxon>
        <taxon>Klebsiella/Raoultella group</taxon>
        <taxon>Klebsiella</taxon>
        <taxon>Klebsiella pneumoniae complex</taxon>
    </lineage>
</organism>
<sequence>MPKPLSATIISGRGWLEALRQAISAEKNVASLFQTVVIGKVNIVEISGNRCTLSVEFQVGGLYGVLFHVSYSNHKA</sequence>
<dbReference type="Proteomes" id="UP000251088">
    <property type="component" value="Unassembled WGS sequence"/>
</dbReference>
<evidence type="ECO:0000313" key="1">
    <source>
        <dbReference type="EMBL" id="SQC40450.1"/>
    </source>
</evidence>
<gene>
    <name evidence="1" type="ORF">NCTC9128_06445</name>
</gene>
<accession>A0A2X3GYB4</accession>
<reference evidence="1 2" key="1">
    <citation type="submission" date="2018-06" db="EMBL/GenBank/DDBJ databases">
        <authorList>
            <consortium name="Pathogen Informatics"/>
            <person name="Doyle S."/>
        </authorList>
    </citation>
    <scope>NUCLEOTIDE SEQUENCE [LARGE SCALE GENOMIC DNA]</scope>
    <source>
        <strain evidence="1 2">NCTC9128</strain>
    </source>
</reference>
<name>A0A2X3GYB4_KLEPN</name>
<dbReference type="AlphaFoldDB" id="A0A2X3GYB4"/>
<dbReference type="EMBL" id="UAWN01000015">
    <property type="protein sequence ID" value="SQC40450.1"/>
    <property type="molecule type" value="Genomic_DNA"/>
</dbReference>
<protein>
    <submittedName>
        <fullName evidence="1">Uncharacterized protein</fullName>
    </submittedName>
</protein>
<proteinExistence type="predicted"/>
<evidence type="ECO:0000313" key="2">
    <source>
        <dbReference type="Proteomes" id="UP000251088"/>
    </source>
</evidence>